<sequence>MHAWQCCGGEYESLVAIEFVRVMIHCDQESNTMPRACIAILHVVVIWQLVGTPVTIPNDTKSTAACHDGGKRRHQQRATRGCSCHGFPANWTAASRIHKNIRPTFSPTKVLNCDGCVREPS</sequence>
<evidence type="ECO:0000313" key="1">
    <source>
        <dbReference type="EMBL" id="ETW02327.1"/>
    </source>
</evidence>
<reference evidence="1" key="1">
    <citation type="submission" date="2013-12" db="EMBL/GenBank/DDBJ databases">
        <title>The Genome Sequence of Aphanomyces invadans NJM9701.</title>
        <authorList>
            <consortium name="The Broad Institute Genomics Platform"/>
            <person name="Russ C."/>
            <person name="Tyler B."/>
            <person name="van West P."/>
            <person name="Dieguez-Uribeondo J."/>
            <person name="Young S.K."/>
            <person name="Zeng Q."/>
            <person name="Gargeya S."/>
            <person name="Fitzgerald M."/>
            <person name="Abouelleil A."/>
            <person name="Alvarado L."/>
            <person name="Chapman S.B."/>
            <person name="Gainer-Dewar J."/>
            <person name="Goldberg J."/>
            <person name="Griggs A."/>
            <person name="Gujja S."/>
            <person name="Hansen M."/>
            <person name="Howarth C."/>
            <person name="Imamovic A."/>
            <person name="Ireland A."/>
            <person name="Larimer J."/>
            <person name="McCowan C."/>
            <person name="Murphy C."/>
            <person name="Pearson M."/>
            <person name="Poon T.W."/>
            <person name="Priest M."/>
            <person name="Roberts A."/>
            <person name="Saif S."/>
            <person name="Shea T."/>
            <person name="Sykes S."/>
            <person name="Wortman J."/>
            <person name="Nusbaum C."/>
            <person name="Birren B."/>
        </authorList>
    </citation>
    <scope>NUCLEOTIDE SEQUENCE [LARGE SCALE GENOMIC DNA]</scope>
    <source>
        <strain evidence="1">NJM9701</strain>
    </source>
</reference>
<accession>A0A024U8X8</accession>
<organism evidence="1">
    <name type="scientific">Aphanomyces invadans</name>
    <dbReference type="NCBI Taxonomy" id="157072"/>
    <lineage>
        <taxon>Eukaryota</taxon>
        <taxon>Sar</taxon>
        <taxon>Stramenopiles</taxon>
        <taxon>Oomycota</taxon>
        <taxon>Saprolegniomycetes</taxon>
        <taxon>Saprolegniales</taxon>
        <taxon>Verrucalvaceae</taxon>
        <taxon>Aphanomyces</taxon>
    </lineage>
</organism>
<dbReference type="AlphaFoldDB" id="A0A024U8X8"/>
<protein>
    <submittedName>
        <fullName evidence="1">Uncharacterized protein</fullName>
    </submittedName>
</protein>
<proteinExistence type="predicted"/>
<dbReference type="GeneID" id="20082920"/>
<dbReference type="VEuPathDB" id="FungiDB:H310_05870"/>
<gene>
    <name evidence="1" type="ORF">H310_05870</name>
</gene>
<name>A0A024U8X8_9STRA</name>
<dbReference type="EMBL" id="KI913961">
    <property type="protein sequence ID" value="ETW02327.1"/>
    <property type="molecule type" value="Genomic_DNA"/>
</dbReference>
<dbReference type="RefSeq" id="XP_008868932.1">
    <property type="nucleotide sequence ID" value="XM_008870710.1"/>
</dbReference>